<protein>
    <submittedName>
        <fullName evidence="2">VOC family protein</fullName>
    </submittedName>
</protein>
<sequence>MFSHVTLGTSDVETARRFYDPVHKILGLDLKFADENWAGWKSAWSDRPLFIVTRPYDGRPMSVGNGQMVALLARSRSEVHLCHALAIECGGKCEGKPGLRPDYHPDYYGAYFRDLDGNKLCVCFHGAE</sequence>
<organism evidence="2 3">
    <name type="scientific">Methylorubrum rhodesianum</name>
    <dbReference type="NCBI Taxonomy" id="29427"/>
    <lineage>
        <taxon>Bacteria</taxon>
        <taxon>Pseudomonadati</taxon>
        <taxon>Pseudomonadota</taxon>
        <taxon>Alphaproteobacteria</taxon>
        <taxon>Hyphomicrobiales</taxon>
        <taxon>Methylobacteriaceae</taxon>
        <taxon>Methylorubrum</taxon>
    </lineage>
</organism>
<dbReference type="EMBL" id="JAQYXL010000001">
    <property type="protein sequence ID" value="MEN3226724.1"/>
    <property type="molecule type" value="Genomic_DNA"/>
</dbReference>
<dbReference type="RefSeq" id="WP_200671201.1">
    <property type="nucleotide sequence ID" value="NZ_JACWCW010000051.1"/>
</dbReference>
<dbReference type="CDD" id="cd07262">
    <property type="entry name" value="VOC_like"/>
    <property type="match status" value="1"/>
</dbReference>
<evidence type="ECO:0000259" key="1">
    <source>
        <dbReference type="PROSITE" id="PS51819"/>
    </source>
</evidence>
<comment type="caution">
    <text evidence="2">The sequence shown here is derived from an EMBL/GenBank/DDBJ whole genome shotgun (WGS) entry which is preliminary data.</text>
</comment>
<reference evidence="2 3" key="1">
    <citation type="journal article" date="2023" name="PLoS ONE">
        <title>Complete genome assembly of Hawai'i environmental nontuberculous mycobacteria reveals unexpected co-isolation with methylobacteria.</title>
        <authorList>
            <person name="Hendrix J."/>
            <person name="Epperson L.E."/>
            <person name="Tong E.I."/>
            <person name="Chan Y.L."/>
            <person name="Hasan N.A."/>
            <person name="Dawrs S.N."/>
            <person name="Norton G.J."/>
            <person name="Virdi R."/>
            <person name="Crooks J.L."/>
            <person name="Chan E.D."/>
            <person name="Honda J.R."/>
            <person name="Strong M."/>
        </authorList>
    </citation>
    <scope>NUCLEOTIDE SEQUENCE [LARGE SCALE GENOMIC DNA]</scope>
    <source>
        <strain evidence="2 3">NJH_HI01</strain>
    </source>
</reference>
<dbReference type="InterPro" id="IPR004360">
    <property type="entry name" value="Glyas_Fos-R_dOase_dom"/>
</dbReference>
<dbReference type="PANTHER" id="PTHR35006:SF1">
    <property type="entry name" value="BLL2941 PROTEIN"/>
    <property type="match status" value="1"/>
</dbReference>
<dbReference type="PROSITE" id="PS51819">
    <property type="entry name" value="VOC"/>
    <property type="match status" value="1"/>
</dbReference>
<evidence type="ECO:0000313" key="3">
    <source>
        <dbReference type="Proteomes" id="UP001404845"/>
    </source>
</evidence>
<dbReference type="Proteomes" id="UP001404845">
    <property type="component" value="Unassembled WGS sequence"/>
</dbReference>
<keyword evidence="3" id="KW-1185">Reference proteome</keyword>
<name>A0ABU9Z639_9HYPH</name>
<dbReference type="InterPro" id="IPR029068">
    <property type="entry name" value="Glyas_Bleomycin-R_OHBP_Dase"/>
</dbReference>
<dbReference type="InterPro" id="IPR037523">
    <property type="entry name" value="VOC_core"/>
</dbReference>
<proteinExistence type="predicted"/>
<dbReference type="SUPFAM" id="SSF54593">
    <property type="entry name" value="Glyoxalase/Bleomycin resistance protein/Dihydroxybiphenyl dioxygenase"/>
    <property type="match status" value="1"/>
</dbReference>
<dbReference type="Gene3D" id="3.10.180.10">
    <property type="entry name" value="2,3-Dihydroxybiphenyl 1,2-Dioxygenase, domain 1"/>
    <property type="match status" value="1"/>
</dbReference>
<feature type="domain" description="VOC" evidence="1">
    <location>
        <begin position="1"/>
        <end position="125"/>
    </location>
</feature>
<gene>
    <name evidence="2" type="ORF">PUR21_03435</name>
</gene>
<dbReference type="PANTHER" id="PTHR35006">
    <property type="entry name" value="GLYOXALASE FAMILY PROTEIN (AFU_ORTHOLOGUE AFUA_5G14830)"/>
    <property type="match status" value="1"/>
</dbReference>
<dbReference type="Pfam" id="PF00903">
    <property type="entry name" value="Glyoxalase"/>
    <property type="match status" value="1"/>
</dbReference>
<accession>A0ABU9Z639</accession>
<evidence type="ECO:0000313" key="2">
    <source>
        <dbReference type="EMBL" id="MEN3226724.1"/>
    </source>
</evidence>